<evidence type="ECO:0000313" key="1">
    <source>
        <dbReference type="EMBL" id="GAA4404896.1"/>
    </source>
</evidence>
<dbReference type="Proteomes" id="UP001500936">
    <property type="component" value="Unassembled WGS sequence"/>
</dbReference>
<sequence>MIVTSTDTGWEVIHQQAHGLLAFQLAMQWHTDKRPIHWHETLVALTEHDDGQDPWEGQNHLTTAGAPMDFQILEYSVEQCRNMIRIGLEKSRWNALMLSMHTSFLYESKRGQDPELDAYLDQQRKNQQMWRKQCQASKLEAEYAYNFLQWCDALSLILCQGQVPPEERRLEVSAGPDKVPYFIQQRKDNTLLINPWPFQDSQFAVHVEIHQVQQLRFRNDQELFDALQEAPVTQGEWVFRK</sequence>
<accession>A0ABP8KEY6</accession>
<proteinExistence type="predicted"/>
<reference evidence="2" key="1">
    <citation type="journal article" date="2019" name="Int. J. Syst. Evol. Microbiol.">
        <title>The Global Catalogue of Microorganisms (GCM) 10K type strain sequencing project: providing services to taxonomists for standard genome sequencing and annotation.</title>
        <authorList>
            <consortium name="The Broad Institute Genomics Platform"/>
            <consortium name="The Broad Institute Genome Sequencing Center for Infectious Disease"/>
            <person name="Wu L."/>
            <person name="Ma J."/>
        </authorList>
    </citation>
    <scope>NUCLEOTIDE SEQUENCE [LARGE SCALE GENOMIC DNA]</scope>
    <source>
        <strain evidence="2">JCM 17925</strain>
    </source>
</reference>
<keyword evidence="2" id="KW-1185">Reference proteome</keyword>
<organism evidence="1 2">
    <name type="scientific">Nibrella viscosa</name>
    <dbReference type="NCBI Taxonomy" id="1084524"/>
    <lineage>
        <taxon>Bacteria</taxon>
        <taxon>Pseudomonadati</taxon>
        <taxon>Bacteroidota</taxon>
        <taxon>Cytophagia</taxon>
        <taxon>Cytophagales</taxon>
        <taxon>Spirosomataceae</taxon>
        <taxon>Nibrella</taxon>
    </lineage>
</organism>
<evidence type="ECO:0000313" key="2">
    <source>
        <dbReference type="Proteomes" id="UP001500936"/>
    </source>
</evidence>
<comment type="caution">
    <text evidence="1">The sequence shown here is derived from an EMBL/GenBank/DDBJ whole genome shotgun (WGS) entry which is preliminary data.</text>
</comment>
<name>A0ABP8KEY6_9BACT</name>
<dbReference type="Pfam" id="PF13030">
    <property type="entry name" value="DUF3891"/>
    <property type="match status" value="1"/>
</dbReference>
<dbReference type="EMBL" id="BAABHB010000003">
    <property type="protein sequence ID" value="GAA4404896.1"/>
    <property type="molecule type" value="Genomic_DNA"/>
</dbReference>
<evidence type="ECO:0008006" key="3">
    <source>
        <dbReference type="Google" id="ProtNLM"/>
    </source>
</evidence>
<dbReference type="RefSeq" id="WP_345267088.1">
    <property type="nucleotide sequence ID" value="NZ_BAABHB010000003.1"/>
</dbReference>
<protein>
    <recommendedName>
        <fullName evidence="3">DUF3891 domain-containing protein</fullName>
    </recommendedName>
</protein>
<gene>
    <name evidence="1" type="ORF">GCM10023187_22760</name>
</gene>
<dbReference type="InterPro" id="IPR024992">
    <property type="entry name" value="DUF3891"/>
</dbReference>